<reference evidence="1" key="2">
    <citation type="journal article" date="2015" name="Fish Shellfish Immunol.">
        <title>Early steps in the European eel (Anguilla anguilla)-Vibrio vulnificus interaction in the gills: Role of the RtxA13 toxin.</title>
        <authorList>
            <person name="Callol A."/>
            <person name="Pajuelo D."/>
            <person name="Ebbesson L."/>
            <person name="Teles M."/>
            <person name="MacKenzie S."/>
            <person name="Amaro C."/>
        </authorList>
    </citation>
    <scope>NUCLEOTIDE SEQUENCE</scope>
</reference>
<dbReference type="EMBL" id="GBXM01009236">
    <property type="protein sequence ID" value="JAH99341.1"/>
    <property type="molecule type" value="Transcribed_RNA"/>
</dbReference>
<accession>A0A0E9XA87</accession>
<dbReference type="AlphaFoldDB" id="A0A0E9XA87"/>
<reference evidence="1" key="1">
    <citation type="submission" date="2014-11" db="EMBL/GenBank/DDBJ databases">
        <authorList>
            <person name="Amaro Gonzalez C."/>
        </authorList>
    </citation>
    <scope>NUCLEOTIDE SEQUENCE</scope>
</reference>
<name>A0A0E9XA87_ANGAN</name>
<protein>
    <submittedName>
        <fullName evidence="1">Uncharacterized protein</fullName>
    </submittedName>
</protein>
<organism evidence="1">
    <name type="scientific">Anguilla anguilla</name>
    <name type="common">European freshwater eel</name>
    <name type="synonym">Muraena anguilla</name>
    <dbReference type="NCBI Taxonomy" id="7936"/>
    <lineage>
        <taxon>Eukaryota</taxon>
        <taxon>Metazoa</taxon>
        <taxon>Chordata</taxon>
        <taxon>Craniata</taxon>
        <taxon>Vertebrata</taxon>
        <taxon>Euteleostomi</taxon>
        <taxon>Actinopterygii</taxon>
        <taxon>Neopterygii</taxon>
        <taxon>Teleostei</taxon>
        <taxon>Anguilliformes</taxon>
        <taxon>Anguillidae</taxon>
        <taxon>Anguilla</taxon>
    </lineage>
</organism>
<evidence type="ECO:0000313" key="1">
    <source>
        <dbReference type="EMBL" id="JAH99341.1"/>
    </source>
</evidence>
<sequence>MKSRQIPVNTDPKLYILGEITEKIYNYYFHTTDSEIESY</sequence>
<proteinExistence type="predicted"/>